<evidence type="ECO:0000256" key="4">
    <source>
        <dbReference type="ARBA" id="ARBA00022825"/>
    </source>
</evidence>
<dbReference type="InterPro" id="IPR002142">
    <property type="entry name" value="Peptidase_S49"/>
</dbReference>
<evidence type="ECO:0000256" key="1">
    <source>
        <dbReference type="ARBA" id="ARBA00008683"/>
    </source>
</evidence>
<evidence type="ECO:0000256" key="2">
    <source>
        <dbReference type="ARBA" id="ARBA00022670"/>
    </source>
</evidence>
<dbReference type="Gene3D" id="6.20.330.10">
    <property type="match status" value="1"/>
</dbReference>
<proteinExistence type="inferred from homology"/>
<name>A0ABT2I149_9SPHN</name>
<evidence type="ECO:0000256" key="5">
    <source>
        <dbReference type="SAM" id="MobiDB-lite"/>
    </source>
</evidence>
<dbReference type="PANTHER" id="PTHR33209">
    <property type="entry name" value="PROTEASE 4"/>
    <property type="match status" value="1"/>
</dbReference>
<keyword evidence="8" id="KW-1185">Reference proteome</keyword>
<feature type="domain" description="Peptidase S49" evidence="6">
    <location>
        <begin position="159"/>
        <end position="306"/>
    </location>
</feature>
<dbReference type="Pfam" id="PF01343">
    <property type="entry name" value="Peptidase_S49"/>
    <property type="match status" value="1"/>
</dbReference>
<comment type="similarity">
    <text evidence="1">Belongs to the peptidase S49 family.</text>
</comment>
<dbReference type="InterPro" id="IPR029045">
    <property type="entry name" value="ClpP/crotonase-like_dom_sf"/>
</dbReference>
<dbReference type="Gene3D" id="3.90.226.10">
    <property type="entry name" value="2-enoyl-CoA Hydratase, Chain A, domain 1"/>
    <property type="match status" value="1"/>
</dbReference>
<dbReference type="RefSeq" id="WP_260043687.1">
    <property type="nucleotide sequence ID" value="NZ_JANZXA010000001.1"/>
</dbReference>
<keyword evidence="4" id="KW-0720">Serine protease</keyword>
<dbReference type="PANTHER" id="PTHR33209:SF1">
    <property type="entry name" value="PEPTIDASE S49 DOMAIN-CONTAINING PROTEIN"/>
    <property type="match status" value="1"/>
</dbReference>
<accession>A0ABT2I149</accession>
<feature type="compositionally biased region" description="Polar residues" evidence="5">
    <location>
        <begin position="323"/>
        <end position="336"/>
    </location>
</feature>
<dbReference type="SUPFAM" id="SSF52096">
    <property type="entry name" value="ClpP/crotonase"/>
    <property type="match status" value="1"/>
</dbReference>
<feature type="compositionally biased region" description="Low complexity" evidence="5">
    <location>
        <begin position="437"/>
        <end position="448"/>
    </location>
</feature>
<reference evidence="7" key="1">
    <citation type="submission" date="2022-09" db="EMBL/GenBank/DDBJ databases">
        <title>Novosphingobium sp. Nov., a polycyclic aromatic hydrocarbon-degrading bacterium isolated form mangrove sediments in HongKong.</title>
        <authorList>
            <person name="Hu Z."/>
        </authorList>
    </citation>
    <scope>NUCLEOTIDE SEQUENCE</scope>
    <source>
        <strain evidence="7">HK4-1</strain>
    </source>
</reference>
<comment type="caution">
    <text evidence="7">The sequence shown here is derived from an EMBL/GenBank/DDBJ whole genome shotgun (WGS) entry which is preliminary data.</text>
</comment>
<keyword evidence="2" id="KW-0645">Protease</keyword>
<evidence type="ECO:0000313" key="8">
    <source>
        <dbReference type="Proteomes" id="UP001165583"/>
    </source>
</evidence>
<feature type="region of interest" description="Disordered" evidence="5">
    <location>
        <begin position="429"/>
        <end position="466"/>
    </location>
</feature>
<dbReference type="EMBL" id="JANZXA010000001">
    <property type="protein sequence ID" value="MCT2398520.1"/>
    <property type="molecule type" value="Genomic_DNA"/>
</dbReference>
<sequence>MNRAYSRAGIIARLFNQPLAVLPETAAIVLGAIGQRFDVQNLFVATDGRSLNLGELEQLAADKRVEIEARGGVDRQARMVPADRLMFVHNGVAHVGVRGETVAENGIGPMSGFTGYDGIVASVQSADADPNVRGILLDIDSPGGEVAGLFEACSILMARRGTKPMRAMIRGVGASAAYQIAACADEVTLHELGLAGSNGCISMHADFSAALQQDGIKVTLFASGAHKADGNPFEPLPEDVANMIRARIESSAERLFAHVAAARGLTVETVRAQQAQIYTGEEAVAAGLVDKVMGWQDSMDEFEAAVNAPTARTGGGAMAPTGARSSKGSAMSNGTTAPAAEQQPENTQATLEAARTEGHAAGRAEGLQAGTTAERERVSALVELDAASTVSPALAAAIASGASAGDFAIDLAKASKAKLGAALSAAKTEAVTELPEGSASAGIPGASGKTNRGQAYAEKKAASAKA</sequence>
<dbReference type="Proteomes" id="UP001165583">
    <property type="component" value="Unassembled WGS sequence"/>
</dbReference>
<dbReference type="CDD" id="cd07022">
    <property type="entry name" value="S49_Sppa_36K_type"/>
    <property type="match status" value="1"/>
</dbReference>
<protein>
    <submittedName>
        <fullName evidence="7">S49 family peptidase</fullName>
    </submittedName>
</protein>
<feature type="compositionally biased region" description="Basic and acidic residues" evidence="5">
    <location>
        <begin position="457"/>
        <end position="466"/>
    </location>
</feature>
<evidence type="ECO:0000259" key="6">
    <source>
        <dbReference type="Pfam" id="PF01343"/>
    </source>
</evidence>
<evidence type="ECO:0000313" key="7">
    <source>
        <dbReference type="EMBL" id="MCT2398520.1"/>
    </source>
</evidence>
<evidence type="ECO:0000256" key="3">
    <source>
        <dbReference type="ARBA" id="ARBA00022801"/>
    </source>
</evidence>
<gene>
    <name evidence="7" type="ORF">NZK81_03060</name>
</gene>
<keyword evidence="3" id="KW-0378">Hydrolase</keyword>
<dbReference type="InterPro" id="IPR033855">
    <property type="entry name" value="Protein_C"/>
</dbReference>
<organism evidence="7 8">
    <name type="scientific">Novosphingobium mangrovi</name>
    <name type="common">ex Huang et al. 2023</name>
    <dbReference type="NCBI Taxonomy" id="2976432"/>
    <lineage>
        <taxon>Bacteria</taxon>
        <taxon>Pseudomonadati</taxon>
        <taxon>Pseudomonadota</taxon>
        <taxon>Alphaproteobacteria</taxon>
        <taxon>Sphingomonadales</taxon>
        <taxon>Sphingomonadaceae</taxon>
        <taxon>Novosphingobium</taxon>
    </lineage>
</organism>
<feature type="region of interest" description="Disordered" evidence="5">
    <location>
        <begin position="311"/>
        <end position="374"/>
    </location>
</feature>